<dbReference type="AlphaFoldDB" id="A0AAD3CP81"/>
<proteinExistence type="predicted"/>
<name>A0AAD3CP81_9STRA</name>
<gene>
    <name evidence="2" type="ORF">CTEN210_05824</name>
</gene>
<protein>
    <recommendedName>
        <fullName evidence="4">Co-chaperone DjlA N-terminal domain-containing protein</fullName>
    </recommendedName>
</protein>
<organism evidence="2 3">
    <name type="scientific">Chaetoceros tenuissimus</name>
    <dbReference type="NCBI Taxonomy" id="426638"/>
    <lineage>
        <taxon>Eukaryota</taxon>
        <taxon>Sar</taxon>
        <taxon>Stramenopiles</taxon>
        <taxon>Ochrophyta</taxon>
        <taxon>Bacillariophyta</taxon>
        <taxon>Coscinodiscophyceae</taxon>
        <taxon>Chaetocerotophycidae</taxon>
        <taxon>Chaetocerotales</taxon>
        <taxon>Chaetocerotaceae</taxon>
        <taxon>Chaetoceros</taxon>
    </lineage>
</organism>
<evidence type="ECO:0000313" key="3">
    <source>
        <dbReference type="Proteomes" id="UP001054902"/>
    </source>
</evidence>
<accession>A0AAD3CP81</accession>
<keyword evidence="1" id="KW-0732">Signal</keyword>
<sequence>MIGLTTYSLRKLTFALLAICSQVMKSAAFSVGTNIQEIFGVSTKGWKDPDWKWGSDDGCANQCASACRTKFSTHEAREELVTALIEYDNQEVDENLSFEEIKFILALAWHKARKEALYGEAYGQVLDELVKAERYEHDDDEANSRLLVQDLQKRYMWLQPDVEDKILMNMLWYDTDDVERGRRRCAGLVLRAIGFIEDGLIVEDECFQ</sequence>
<evidence type="ECO:0000313" key="2">
    <source>
        <dbReference type="EMBL" id="GFH49348.1"/>
    </source>
</evidence>
<dbReference type="EMBL" id="BLLK01000038">
    <property type="protein sequence ID" value="GFH49348.1"/>
    <property type="molecule type" value="Genomic_DNA"/>
</dbReference>
<evidence type="ECO:0008006" key="4">
    <source>
        <dbReference type="Google" id="ProtNLM"/>
    </source>
</evidence>
<keyword evidence="3" id="KW-1185">Reference proteome</keyword>
<reference evidence="2 3" key="1">
    <citation type="journal article" date="2021" name="Sci. Rep.">
        <title>The genome of the diatom Chaetoceros tenuissimus carries an ancient integrated fragment of an extant virus.</title>
        <authorList>
            <person name="Hongo Y."/>
            <person name="Kimura K."/>
            <person name="Takaki Y."/>
            <person name="Yoshida Y."/>
            <person name="Baba S."/>
            <person name="Kobayashi G."/>
            <person name="Nagasaki K."/>
            <person name="Hano T."/>
            <person name="Tomaru Y."/>
        </authorList>
    </citation>
    <scope>NUCLEOTIDE SEQUENCE [LARGE SCALE GENOMIC DNA]</scope>
    <source>
        <strain evidence="2 3">NIES-3715</strain>
    </source>
</reference>
<comment type="caution">
    <text evidence="2">The sequence shown here is derived from an EMBL/GenBank/DDBJ whole genome shotgun (WGS) entry which is preliminary data.</text>
</comment>
<dbReference type="Proteomes" id="UP001054902">
    <property type="component" value="Unassembled WGS sequence"/>
</dbReference>
<feature type="chain" id="PRO_5041960733" description="Co-chaperone DjlA N-terminal domain-containing protein" evidence="1">
    <location>
        <begin position="29"/>
        <end position="208"/>
    </location>
</feature>
<feature type="signal peptide" evidence="1">
    <location>
        <begin position="1"/>
        <end position="28"/>
    </location>
</feature>
<evidence type="ECO:0000256" key="1">
    <source>
        <dbReference type="SAM" id="SignalP"/>
    </source>
</evidence>